<feature type="non-terminal residue" evidence="2">
    <location>
        <position position="1"/>
    </location>
</feature>
<proteinExistence type="predicted"/>
<dbReference type="AlphaFoldDB" id="A0A699LF43"/>
<dbReference type="EMBL" id="BKCJ010603199">
    <property type="protein sequence ID" value="GFB32871.1"/>
    <property type="molecule type" value="Genomic_DNA"/>
</dbReference>
<protein>
    <submittedName>
        <fullName evidence="2">Uncharacterized protein</fullName>
    </submittedName>
</protein>
<name>A0A699LF43_TANCI</name>
<feature type="region of interest" description="Disordered" evidence="1">
    <location>
        <begin position="152"/>
        <end position="173"/>
    </location>
</feature>
<accession>A0A699LF43</accession>
<gene>
    <name evidence="2" type="ORF">Tci_704842</name>
</gene>
<organism evidence="2">
    <name type="scientific">Tanacetum cinerariifolium</name>
    <name type="common">Dalmatian daisy</name>
    <name type="synonym">Chrysanthemum cinerariifolium</name>
    <dbReference type="NCBI Taxonomy" id="118510"/>
    <lineage>
        <taxon>Eukaryota</taxon>
        <taxon>Viridiplantae</taxon>
        <taxon>Streptophyta</taxon>
        <taxon>Embryophyta</taxon>
        <taxon>Tracheophyta</taxon>
        <taxon>Spermatophyta</taxon>
        <taxon>Magnoliopsida</taxon>
        <taxon>eudicotyledons</taxon>
        <taxon>Gunneridae</taxon>
        <taxon>Pentapetalae</taxon>
        <taxon>asterids</taxon>
        <taxon>campanulids</taxon>
        <taxon>Asterales</taxon>
        <taxon>Asteraceae</taxon>
        <taxon>Asteroideae</taxon>
        <taxon>Anthemideae</taxon>
        <taxon>Anthemidinae</taxon>
        <taxon>Tanacetum</taxon>
    </lineage>
</organism>
<evidence type="ECO:0000313" key="2">
    <source>
        <dbReference type="EMBL" id="GFB32871.1"/>
    </source>
</evidence>
<comment type="caution">
    <text evidence="2">The sequence shown here is derived from an EMBL/GenBank/DDBJ whole genome shotgun (WGS) entry which is preliminary data.</text>
</comment>
<sequence>IRMEHIDGDRVVVFTGRASEEEMEFLGFPRYWSKSERMIPEKGDLCNYWRDISTDEDFLGPPPSYTLIKDLVLKLCHRMMAQSIAGRSHAPEKSEAPISGGQSMARLVEHFGLLAEKRLLGLTVTVPTPPIIDMTGLEGDAKGVVDEALVAPGGGDEDEEIPQAVRPPPRTQGKRIAKLEEDVHGMREALQGQRVVLDSMAHDFYRLTT</sequence>
<reference evidence="2" key="1">
    <citation type="journal article" date="2019" name="Sci. Rep.">
        <title>Draft genome of Tanacetum cinerariifolium, the natural source of mosquito coil.</title>
        <authorList>
            <person name="Yamashiro T."/>
            <person name="Shiraishi A."/>
            <person name="Satake H."/>
            <person name="Nakayama K."/>
        </authorList>
    </citation>
    <scope>NUCLEOTIDE SEQUENCE</scope>
</reference>
<evidence type="ECO:0000256" key="1">
    <source>
        <dbReference type="SAM" id="MobiDB-lite"/>
    </source>
</evidence>